<feature type="domain" description="AAA+ ATPase" evidence="2">
    <location>
        <begin position="661"/>
        <end position="788"/>
    </location>
</feature>
<dbReference type="SMART" id="SM00382">
    <property type="entry name" value="AAA"/>
    <property type="match status" value="1"/>
</dbReference>
<name>A0A9Q0AKW2_9PEZI</name>
<feature type="region of interest" description="Disordered" evidence="1">
    <location>
        <begin position="1"/>
        <end position="72"/>
    </location>
</feature>
<dbReference type="CDD" id="cd19481">
    <property type="entry name" value="RecA-like_protease"/>
    <property type="match status" value="1"/>
</dbReference>
<feature type="compositionally biased region" description="Polar residues" evidence="1">
    <location>
        <begin position="21"/>
        <end position="33"/>
    </location>
</feature>
<gene>
    <name evidence="3" type="ORF">JX265_011345</name>
</gene>
<comment type="caution">
    <text evidence="3">The sequence shown here is derived from an EMBL/GenBank/DDBJ whole genome shotgun (WGS) entry which is preliminary data.</text>
</comment>
<keyword evidence="4" id="KW-1185">Reference proteome</keyword>
<evidence type="ECO:0000313" key="4">
    <source>
        <dbReference type="Proteomes" id="UP000829685"/>
    </source>
</evidence>
<dbReference type="Gene3D" id="3.40.50.300">
    <property type="entry name" value="P-loop containing nucleotide triphosphate hydrolases"/>
    <property type="match status" value="1"/>
</dbReference>
<dbReference type="Proteomes" id="UP000829685">
    <property type="component" value="Unassembled WGS sequence"/>
</dbReference>
<dbReference type="PANTHER" id="PTHR46411">
    <property type="entry name" value="FAMILY ATPASE, PUTATIVE-RELATED"/>
    <property type="match status" value="1"/>
</dbReference>
<dbReference type="EMBL" id="JAFIMR010000041">
    <property type="protein sequence ID" value="KAI1857144.1"/>
    <property type="molecule type" value="Genomic_DNA"/>
</dbReference>
<evidence type="ECO:0000313" key="3">
    <source>
        <dbReference type="EMBL" id="KAI1857144.1"/>
    </source>
</evidence>
<feature type="compositionally biased region" description="Basic residues" evidence="1">
    <location>
        <begin position="490"/>
        <end position="504"/>
    </location>
</feature>
<reference evidence="3" key="1">
    <citation type="submission" date="2021-03" db="EMBL/GenBank/DDBJ databases">
        <title>Revisited historic fungal species revealed as producer of novel bioactive compounds through whole genome sequencing and comparative genomics.</title>
        <authorList>
            <person name="Vignolle G.A."/>
            <person name="Hochenegger N."/>
            <person name="Mach R.L."/>
            <person name="Mach-Aigner A.R."/>
            <person name="Javad Rahimi M."/>
            <person name="Salim K.A."/>
            <person name="Chan C.M."/>
            <person name="Lim L.B.L."/>
            <person name="Cai F."/>
            <person name="Druzhinina I.S."/>
            <person name="U'Ren J.M."/>
            <person name="Derntl C."/>
        </authorList>
    </citation>
    <scope>NUCLEOTIDE SEQUENCE</scope>
    <source>
        <strain evidence="3">TUCIM 5799</strain>
    </source>
</reference>
<dbReference type="InterPro" id="IPR003959">
    <property type="entry name" value="ATPase_AAA_core"/>
</dbReference>
<feature type="region of interest" description="Disordered" evidence="1">
    <location>
        <begin position="488"/>
        <end position="534"/>
    </location>
</feature>
<dbReference type="InterPro" id="IPR056599">
    <property type="entry name" value="AAA_lid_fung"/>
</dbReference>
<evidence type="ECO:0000256" key="1">
    <source>
        <dbReference type="SAM" id="MobiDB-lite"/>
    </source>
</evidence>
<dbReference type="InterPro" id="IPR003593">
    <property type="entry name" value="AAA+_ATPase"/>
</dbReference>
<proteinExistence type="predicted"/>
<dbReference type="SUPFAM" id="SSF52540">
    <property type="entry name" value="P-loop containing nucleoside triphosphate hydrolases"/>
    <property type="match status" value="1"/>
</dbReference>
<feature type="compositionally biased region" description="Polar residues" evidence="1">
    <location>
        <begin position="47"/>
        <end position="57"/>
    </location>
</feature>
<organism evidence="3 4">
    <name type="scientific">Neoarthrinium moseri</name>
    <dbReference type="NCBI Taxonomy" id="1658444"/>
    <lineage>
        <taxon>Eukaryota</taxon>
        <taxon>Fungi</taxon>
        <taxon>Dikarya</taxon>
        <taxon>Ascomycota</taxon>
        <taxon>Pezizomycotina</taxon>
        <taxon>Sordariomycetes</taxon>
        <taxon>Xylariomycetidae</taxon>
        <taxon>Amphisphaeriales</taxon>
        <taxon>Apiosporaceae</taxon>
        <taxon>Neoarthrinium</taxon>
    </lineage>
</organism>
<dbReference type="Pfam" id="PF00004">
    <property type="entry name" value="AAA"/>
    <property type="match status" value="1"/>
</dbReference>
<feature type="compositionally biased region" description="Basic and acidic residues" evidence="1">
    <location>
        <begin position="1"/>
        <end position="11"/>
    </location>
</feature>
<accession>A0A9Q0AKW2</accession>
<dbReference type="InterPro" id="IPR054289">
    <property type="entry name" value="DUF7025"/>
</dbReference>
<dbReference type="PANTHER" id="PTHR46411:SF4">
    <property type="entry name" value="AAA+ ATPASE DOMAIN-CONTAINING PROTEIN"/>
    <property type="match status" value="1"/>
</dbReference>
<sequence>MAEIESIKVDRPPAPSEGETDSAQANSLQSTPSTEEDQSKTEEPQDDSVSQAQTGGDVNSKEPPFTKGDVTRVEPVKVGKKLIWKADAKLYCPKNGYPHSLPQEFGIRRCPACFQDLFKRHVAEEPELVENADGDIVLKDDIVHEVQIRDSGGYWLGSETWPTKFDLQEARRGLPNAGHQAFLKVVTELRTTHRPDKNRSAYESRYILDNGIFDNPSVGIRTHSTLLEISSAPFIQLLRRLVPYYPGTTLEGKILHIQEPYLVVAYHIKEIENFQATYDGSKAITEDERGASLPEQTFPDRCNKVTHYHIETVLSFIKENIWKDAIDLEMARHHQPEPMCTYAMLWLLYEPGTTVYIESDGRLAAYIVQEVYTDPATLSLPPEQLKPYDVITWYLDFDGRYIRRFSRNITIMPFSGEKPIASLSIIPSKFQDAKDQGETKARLHQEGKRWFELLRGGLVRYTGDNLETPRRFVDGRVVVDCSSYHETKRREKRRRQKKSKSRSRKKDDSDDDSDSDDDDEEVDAEPELVDDLGVGTQKCPCDECMGLRPHPPQNFRWKEYDLINPLKEKTLELLEGQHDPLHRYLLCSKRLMGFVLKTRSWEILDVKNCGDPGINKGAIDMLVMPKERKKMIKALVHRFRTNSGNDEEKAWSADFIENKGEGKIFLLHGSPGVGKTYTAECIAEFTGRPLLSLTCGDLGNNETVVEKQLSKWFKLAEKWGAVMLLDEADVYTEKRMVADLNRNSMVSVFLRCMEYYRGILFLTTNRVGSFDDAFISRIHVVIHYKDLTHDDRTKIWNQFFDKLESDKRGIRVRKSARTYVLEDADMRGVGWNGREIRNAFQTAVALCEYEHKTQGEPGEAPALERDHFEQVCEMALQFKKYLHEVHGADEAERAAKVRARAKEVGASEF</sequence>
<evidence type="ECO:0000259" key="2">
    <source>
        <dbReference type="SMART" id="SM00382"/>
    </source>
</evidence>
<dbReference type="Pfam" id="PF23232">
    <property type="entry name" value="AAA_lid_13"/>
    <property type="match status" value="1"/>
</dbReference>
<dbReference type="GO" id="GO:0005524">
    <property type="term" value="F:ATP binding"/>
    <property type="evidence" value="ECO:0007669"/>
    <property type="project" value="InterPro"/>
</dbReference>
<dbReference type="GO" id="GO:0016887">
    <property type="term" value="F:ATP hydrolysis activity"/>
    <property type="evidence" value="ECO:0007669"/>
    <property type="project" value="InterPro"/>
</dbReference>
<dbReference type="Pfam" id="PF22942">
    <property type="entry name" value="DUF7025"/>
    <property type="match status" value="1"/>
</dbReference>
<feature type="compositionally biased region" description="Acidic residues" evidence="1">
    <location>
        <begin position="509"/>
        <end position="530"/>
    </location>
</feature>
<dbReference type="AlphaFoldDB" id="A0A9Q0AKW2"/>
<protein>
    <recommendedName>
        <fullName evidence="2">AAA+ ATPase domain-containing protein</fullName>
    </recommendedName>
</protein>
<dbReference type="InterPro" id="IPR027417">
    <property type="entry name" value="P-loop_NTPase"/>
</dbReference>